<evidence type="ECO:0000313" key="9">
    <source>
        <dbReference type="Proteomes" id="UP001604336"/>
    </source>
</evidence>
<dbReference type="GO" id="GO:0016020">
    <property type="term" value="C:membrane"/>
    <property type="evidence" value="ECO:0007669"/>
    <property type="project" value="UniProtKB-SubCell"/>
</dbReference>
<keyword evidence="7" id="KW-1133">Transmembrane helix</keyword>
<keyword evidence="2" id="KW-0349">Heme</keyword>
<name>A0ABD1TDI9_9LAMI</name>
<dbReference type="InterPro" id="IPR001128">
    <property type="entry name" value="Cyt_P450"/>
</dbReference>
<evidence type="ECO:0000256" key="3">
    <source>
        <dbReference type="ARBA" id="ARBA00022723"/>
    </source>
</evidence>
<accession>A0ABD1TDI9</accession>
<dbReference type="InterPro" id="IPR050651">
    <property type="entry name" value="Plant_Cytochrome_P450_Monoox"/>
</dbReference>
<dbReference type="EMBL" id="JBFOLK010000005">
    <property type="protein sequence ID" value="KAL2510801.1"/>
    <property type="molecule type" value="Genomic_DNA"/>
</dbReference>
<dbReference type="InterPro" id="IPR002401">
    <property type="entry name" value="Cyt_P450_E_grp-I"/>
</dbReference>
<keyword evidence="9" id="KW-1185">Reference proteome</keyword>
<keyword evidence="6" id="KW-0503">Monooxygenase</keyword>
<protein>
    <submittedName>
        <fullName evidence="8">Cytochrome</fullName>
    </submittedName>
</protein>
<sequence>MENLYFYFLPPLFLFLYSLCIYFHHRLQNLPPTPFPPLPFIGHLYLFRAKEPLHRAFSKLSKRYGPVIFLQLGSRRALLVSSPLIAEECFTKNDIIFANRPNLLNGKVFGDNYTSLPWSPYGDHWRNLRRISSLHLLSSHRIQTSSNIRSDEARIFIRKLIQFNNDNPKKAVDMK</sequence>
<organism evidence="8 9">
    <name type="scientific">Abeliophyllum distichum</name>
    <dbReference type="NCBI Taxonomy" id="126358"/>
    <lineage>
        <taxon>Eukaryota</taxon>
        <taxon>Viridiplantae</taxon>
        <taxon>Streptophyta</taxon>
        <taxon>Embryophyta</taxon>
        <taxon>Tracheophyta</taxon>
        <taxon>Spermatophyta</taxon>
        <taxon>Magnoliopsida</taxon>
        <taxon>eudicotyledons</taxon>
        <taxon>Gunneridae</taxon>
        <taxon>Pentapetalae</taxon>
        <taxon>asterids</taxon>
        <taxon>lamiids</taxon>
        <taxon>Lamiales</taxon>
        <taxon>Oleaceae</taxon>
        <taxon>Forsythieae</taxon>
        <taxon>Abeliophyllum</taxon>
    </lineage>
</organism>
<proteinExistence type="predicted"/>
<evidence type="ECO:0000256" key="2">
    <source>
        <dbReference type="ARBA" id="ARBA00022617"/>
    </source>
</evidence>
<dbReference type="PRINTS" id="PR00463">
    <property type="entry name" value="EP450I"/>
</dbReference>
<dbReference type="GO" id="GO:0004497">
    <property type="term" value="F:monooxygenase activity"/>
    <property type="evidence" value="ECO:0007669"/>
    <property type="project" value="UniProtKB-KW"/>
</dbReference>
<evidence type="ECO:0000256" key="7">
    <source>
        <dbReference type="SAM" id="Phobius"/>
    </source>
</evidence>
<dbReference type="PANTHER" id="PTHR47947">
    <property type="entry name" value="CYTOCHROME P450 82C3-RELATED"/>
    <property type="match status" value="1"/>
</dbReference>
<comment type="subcellular location">
    <subcellularLocation>
        <location evidence="1">Membrane</location>
        <topology evidence="1">Single-pass membrane protein</topology>
    </subcellularLocation>
</comment>
<reference evidence="9" key="1">
    <citation type="submission" date="2024-07" db="EMBL/GenBank/DDBJ databases">
        <title>Two chromosome-level genome assemblies of Korean endemic species Abeliophyllum distichum and Forsythia ovata (Oleaceae).</title>
        <authorList>
            <person name="Jang H."/>
        </authorList>
    </citation>
    <scope>NUCLEOTIDE SEQUENCE [LARGE SCALE GENOMIC DNA]</scope>
</reference>
<evidence type="ECO:0000313" key="8">
    <source>
        <dbReference type="EMBL" id="KAL2510801.1"/>
    </source>
</evidence>
<keyword evidence="7" id="KW-0472">Membrane</keyword>
<dbReference type="AlphaFoldDB" id="A0ABD1TDI9"/>
<gene>
    <name evidence="8" type="ORF">Adt_16401</name>
</gene>
<evidence type="ECO:0000256" key="4">
    <source>
        <dbReference type="ARBA" id="ARBA00023002"/>
    </source>
</evidence>
<dbReference type="Gene3D" id="1.10.630.10">
    <property type="entry name" value="Cytochrome P450"/>
    <property type="match status" value="1"/>
</dbReference>
<evidence type="ECO:0000256" key="1">
    <source>
        <dbReference type="ARBA" id="ARBA00004167"/>
    </source>
</evidence>
<evidence type="ECO:0000256" key="5">
    <source>
        <dbReference type="ARBA" id="ARBA00023004"/>
    </source>
</evidence>
<dbReference type="PANTHER" id="PTHR47947:SF24">
    <property type="entry name" value="ISOFLAVONE 2'-HYDROXYLASE-LIKE"/>
    <property type="match status" value="1"/>
</dbReference>
<dbReference type="InterPro" id="IPR036396">
    <property type="entry name" value="Cyt_P450_sf"/>
</dbReference>
<keyword evidence="4" id="KW-0560">Oxidoreductase</keyword>
<keyword evidence="3" id="KW-0479">Metal-binding</keyword>
<dbReference type="SUPFAM" id="SSF48264">
    <property type="entry name" value="Cytochrome P450"/>
    <property type="match status" value="1"/>
</dbReference>
<comment type="caution">
    <text evidence="8">The sequence shown here is derived from an EMBL/GenBank/DDBJ whole genome shotgun (WGS) entry which is preliminary data.</text>
</comment>
<evidence type="ECO:0000256" key="6">
    <source>
        <dbReference type="ARBA" id="ARBA00023033"/>
    </source>
</evidence>
<dbReference type="Pfam" id="PF00067">
    <property type="entry name" value="p450"/>
    <property type="match status" value="1"/>
</dbReference>
<keyword evidence="7" id="KW-0812">Transmembrane</keyword>
<feature type="transmembrane region" description="Helical" evidence="7">
    <location>
        <begin position="6"/>
        <end position="23"/>
    </location>
</feature>
<dbReference type="GO" id="GO:0046872">
    <property type="term" value="F:metal ion binding"/>
    <property type="evidence" value="ECO:0007669"/>
    <property type="project" value="UniProtKB-KW"/>
</dbReference>
<keyword evidence="5" id="KW-0408">Iron</keyword>
<dbReference type="Proteomes" id="UP001604336">
    <property type="component" value="Unassembled WGS sequence"/>
</dbReference>